<dbReference type="GO" id="GO:0005525">
    <property type="term" value="F:GTP binding"/>
    <property type="evidence" value="ECO:0007669"/>
    <property type="project" value="UniProtKB-KW"/>
</dbReference>
<dbReference type="eggNOG" id="KOG0393">
    <property type="taxonomic scope" value="Eukaryota"/>
</dbReference>
<protein>
    <submittedName>
        <fullName evidence="3">Small GTPase</fullName>
    </submittedName>
</protein>
<dbReference type="Gene3D" id="3.40.50.300">
    <property type="entry name" value="P-loop containing nucleotide triphosphate hydrolases"/>
    <property type="match status" value="1"/>
</dbReference>
<dbReference type="PANTHER" id="PTHR24072">
    <property type="entry name" value="RHO FAMILY GTPASE"/>
    <property type="match status" value="1"/>
</dbReference>
<dbReference type="GO" id="GO:0007264">
    <property type="term" value="P:small GTPase-mediated signal transduction"/>
    <property type="evidence" value="ECO:0007669"/>
    <property type="project" value="InterPro"/>
</dbReference>
<proteinExistence type="predicted"/>
<dbReference type="Proteomes" id="UP000006671">
    <property type="component" value="Unassembled WGS sequence"/>
</dbReference>
<gene>
    <name evidence="3" type="ORF">NAEGRDRAFT_73759</name>
</gene>
<keyword evidence="2" id="KW-0342">GTP-binding</keyword>
<dbReference type="InterPro" id="IPR003578">
    <property type="entry name" value="Small_GTPase_Rho"/>
</dbReference>
<evidence type="ECO:0000256" key="2">
    <source>
        <dbReference type="ARBA" id="ARBA00023134"/>
    </source>
</evidence>
<dbReference type="InterPro" id="IPR001806">
    <property type="entry name" value="Small_GTPase"/>
</dbReference>
<keyword evidence="4" id="KW-1185">Reference proteome</keyword>
<dbReference type="AlphaFoldDB" id="D2VXI5"/>
<dbReference type="VEuPathDB" id="AmoebaDB:NAEGRDRAFT_73759"/>
<reference evidence="3 4" key="1">
    <citation type="journal article" date="2010" name="Cell">
        <title>The genome of Naegleria gruberi illuminates early eukaryotic versatility.</title>
        <authorList>
            <person name="Fritz-Laylin L.K."/>
            <person name="Prochnik S.E."/>
            <person name="Ginger M.L."/>
            <person name="Dacks J.B."/>
            <person name="Carpenter M.L."/>
            <person name="Field M.C."/>
            <person name="Kuo A."/>
            <person name="Paredez A."/>
            <person name="Chapman J."/>
            <person name="Pham J."/>
            <person name="Shu S."/>
            <person name="Neupane R."/>
            <person name="Cipriano M."/>
            <person name="Mancuso J."/>
            <person name="Tu H."/>
            <person name="Salamov A."/>
            <person name="Lindquist E."/>
            <person name="Shapiro H."/>
            <person name="Lucas S."/>
            <person name="Grigoriev I.V."/>
            <person name="Cande W.Z."/>
            <person name="Fulton C."/>
            <person name="Rokhsar D.S."/>
            <person name="Dawson S.C."/>
        </authorList>
    </citation>
    <scope>NUCLEOTIDE SEQUENCE [LARGE SCALE GENOMIC DNA]</scope>
    <source>
        <strain evidence="3 4">NEG-M</strain>
    </source>
</reference>
<dbReference type="SUPFAM" id="SSF52540">
    <property type="entry name" value="P-loop containing nucleoside triphosphate hydrolases"/>
    <property type="match status" value="1"/>
</dbReference>
<name>D2VXI5_NAEGR</name>
<dbReference type="GO" id="GO:0003924">
    <property type="term" value="F:GTPase activity"/>
    <property type="evidence" value="ECO:0007669"/>
    <property type="project" value="InterPro"/>
</dbReference>
<dbReference type="PROSITE" id="PS51420">
    <property type="entry name" value="RHO"/>
    <property type="match status" value="1"/>
</dbReference>
<dbReference type="RefSeq" id="XP_002671259.1">
    <property type="nucleotide sequence ID" value="XM_002671213.1"/>
</dbReference>
<dbReference type="OrthoDB" id="10020961at2759"/>
<keyword evidence="1" id="KW-0547">Nucleotide-binding</keyword>
<dbReference type="PROSITE" id="PS51419">
    <property type="entry name" value="RAB"/>
    <property type="match status" value="1"/>
</dbReference>
<dbReference type="SMART" id="SM00174">
    <property type="entry name" value="RHO"/>
    <property type="match status" value="1"/>
</dbReference>
<accession>D2VXI5</accession>
<dbReference type="PRINTS" id="PR00449">
    <property type="entry name" value="RASTRNSFRMNG"/>
</dbReference>
<dbReference type="STRING" id="5762.D2VXI5"/>
<organism evidence="4">
    <name type="scientific">Naegleria gruberi</name>
    <name type="common">Amoeba</name>
    <dbReference type="NCBI Taxonomy" id="5762"/>
    <lineage>
        <taxon>Eukaryota</taxon>
        <taxon>Discoba</taxon>
        <taxon>Heterolobosea</taxon>
        <taxon>Tetramitia</taxon>
        <taxon>Eutetramitia</taxon>
        <taxon>Vahlkampfiidae</taxon>
        <taxon>Naegleria</taxon>
    </lineage>
</organism>
<dbReference type="KEGG" id="ngr:NAEGRDRAFT_73759"/>
<dbReference type="InterPro" id="IPR027417">
    <property type="entry name" value="P-loop_NTPase"/>
</dbReference>
<dbReference type="InParanoid" id="D2VXI5"/>
<evidence type="ECO:0000256" key="1">
    <source>
        <dbReference type="ARBA" id="ARBA00022741"/>
    </source>
</evidence>
<sequence length="382" mass="44402">MSSQDHKTMPFCLLNDDMWREIFRFLDIYSLGNLLLTSMNTCPFSRYLLLEDDLWKLRVETKLNALALLVSEPFYAQETSYPTDYLHHPIYENYFHVESNKTNGMPQVELIIREKFREKLVELFHEIDNRVMNEKMDYMEMTKNILVPNFISPYHQKTLFIPKEELKNLENIHQDAAPLTNKLKNISKDLKFNCTMLGLPGSGRTSMIFTLGYGEFPEYIPGVYENFELFYQLEKKKVCLELWDLGCHPGFERLRPHGYTISHLSCVCFSVCSKESLEMAISCYIPEIRLHKGFSTPIILIGCKIDDRELKFSKESLKSLKTPISFEEGEAIARNTGCITYIETSSLKKIGLEDFMPVCVKALAALHSYNDNSEKKKHCQVQ</sequence>
<dbReference type="EMBL" id="GG738907">
    <property type="protein sequence ID" value="EFC38515.1"/>
    <property type="molecule type" value="Genomic_DNA"/>
</dbReference>
<evidence type="ECO:0000313" key="3">
    <source>
        <dbReference type="EMBL" id="EFC38515.1"/>
    </source>
</evidence>
<dbReference type="Pfam" id="PF00071">
    <property type="entry name" value="Ras"/>
    <property type="match status" value="1"/>
</dbReference>
<evidence type="ECO:0000313" key="4">
    <source>
        <dbReference type="Proteomes" id="UP000006671"/>
    </source>
</evidence>
<dbReference type="GeneID" id="8858289"/>